<organism evidence="4 5">
    <name type="scientific">Chitinophaga arvensicola</name>
    <dbReference type="NCBI Taxonomy" id="29529"/>
    <lineage>
        <taxon>Bacteria</taxon>
        <taxon>Pseudomonadati</taxon>
        <taxon>Bacteroidota</taxon>
        <taxon>Chitinophagia</taxon>
        <taxon>Chitinophagales</taxon>
        <taxon>Chitinophagaceae</taxon>
        <taxon>Chitinophaga</taxon>
    </lineage>
</organism>
<proteinExistence type="predicted"/>
<reference evidence="5" key="1">
    <citation type="submission" date="2016-10" db="EMBL/GenBank/DDBJ databases">
        <authorList>
            <person name="Varghese N."/>
            <person name="Submissions S."/>
        </authorList>
    </citation>
    <scope>NUCLEOTIDE SEQUENCE [LARGE SCALE GENOMIC DNA]</scope>
    <source>
        <strain evidence="5">DSM 3695</strain>
    </source>
</reference>
<keyword evidence="1" id="KW-0479">Metal-binding</keyword>
<protein>
    <submittedName>
        <fullName evidence="4">tRNA-specific adenosine deaminase 2</fullName>
    </submittedName>
</protein>
<accession>A0A1I0QKE3</accession>
<dbReference type="PANTHER" id="PTHR11079">
    <property type="entry name" value="CYTOSINE DEAMINASE FAMILY MEMBER"/>
    <property type="match status" value="1"/>
</dbReference>
<feature type="domain" description="CMP/dCMP-type deaminase" evidence="3">
    <location>
        <begin position="7"/>
        <end position="119"/>
    </location>
</feature>
<dbReference type="PANTHER" id="PTHR11079:SF179">
    <property type="entry name" value="TRNA(ADENINE(34)) DEAMINASE, CHLOROPLASTIC"/>
    <property type="match status" value="1"/>
</dbReference>
<evidence type="ECO:0000256" key="2">
    <source>
        <dbReference type="ARBA" id="ARBA00022833"/>
    </source>
</evidence>
<evidence type="ECO:0000313" key="5">
    <source>
        <dbReference type="Proteomes" id="UP000199310"/>
    </source>
</evidence>
<dbReference type="SUPFAM" id="SSF53927">
    <property type="entry name" value="Cytidine deaminase-like"/>
    <property type="match status" value="1"/>
</dbReference>
<dbReference type="PROSITE" id="PS00903">
    <property type="entry name" value="CYT_DCMP_DEAMINASES_1"/>
    <property type="match status" value="1"/>
</dbReference>
<dbReference type="AlphaFoldDB" id="A0A1I0QKE3"/>
<evidence type="ECO:0000256" key="1">
    <source>
        <dbReference type="ARBA" id="ARBA00022723"/>
    </source>
</evidence>
<dbReference type="EMBL" id="FOJG01000001">
    <property type="protein sequence ID" value="SEW27518.1"/>
    <property type="molecule type" value="Genomic_DNA"/>
</dbReference>
<dbReference type="Pfam" id="PF00383">
    <property type="entry name" value="dCMP_cyt_deam_1"/>
    <property type="match status" value="1"/>
</dbReference>
<keyword evidence="2" id="KW-0862">Zinc</keyword>
<dbReference type="STRING" id="29529.SAMN04488122_1528"/>
<dbReference type="CDD" id="cd01285">
    <property type="entry name" value="nucleoside_deaminase"/>
    <property type="match status" value="1"/>
</dbReference>
<dbReference type="GO" id="GO:0008270">
    <property type="term" value="F:zinc ion binding"/>
    <property type="evidence" value="ECO:0007669"/>
    <property type="project" value="InterPro"/>
</dbReference>
<keyword evidence="5" id="KW-1185">Reference proteome</keyword>
<sequence length="159" mass="17380">MKEAVEDKYRNYMLQCLSLARIALEAGNPPVGALIVHEGKVIGKGIESGRSTGDITNHAEILAVRDAIANGYRDVLPQACMYTTHEPCITCAYLIRHHRIPDIVYGIAVPTLGGATSQFPVLSTTEVPQWGNPPRVTGDVCPEECHVLNEAFQRLLKKS</sequence>
<dbReference type="PROSITE" id="PS51747">
    <property type="entry name" value="CYT_DCMP_DEAMINASES_2"/>
    <property type="match status" value="1"/>
</dbReference>
<name>A0A1I0QKE3_9BACT</name>
<dbReference type="GO" id="GO:0016787">
    <property type="term" value="F:hydrolase activity"/>
    <property type="evidence" value="ECO:0007669"/>
    <property type="project" value="InterPro"/>
</dbReference>
<dbReference type="Gene3D" id="3.40.140.10">
    <property type="entry name" value="Cytidine Deaminase, domain 2"/>
    <property type="match status" value="1"/>
</dbReference>
<dbReference type="Proteomes" id="UP000199310">
    <property type="component" value="Unassembled WGS sequence"/>
</dbReference>
<dbReference type="InterPro" id="IPR016192">
    <property type="entry name" value="APOBEC/CMP_deaminase_Zn-bd"/>
</dbReference>
<dbReference type="InterPro" id="IPR016193">
    <property type="entry name" value="Cytidine_deaminase-like"/>
</dbReference>
<dbReference type="InterPro" id="IPR002125">
    <property type="entry name" value="CMP_dCMP_dom"/>
</dbReference>
<evidence type="ECO:0000313" key="4">
    <source>
        <dbReference type="EMBL" id="SEW27518.1"/>
    </source>
</evidence>
<evidence type="ECO:0000259" key="3">
    <source>
        <dbReference type="PROSITE" id="PS51747"/>
    </source>
</evidence>
<gene>
    <name evidence="4" type="ORF">SAMN04488122_1528</name>
</gene>